<reference evidence="1 2" key="1">
    <citation type="journal article" date="2006" name="Nature">
        <title>Global trends of whole-genome duplications revealed by the ciliate Paramecium tetraurelia.</title>
        <authorList>
            <consortium name="Genoscope"/>
            <person name="Aury J.-M."/>
            <person name="Jaillon O."/>
            <person name="Duret L."/>
            <person name="Noel B."/>
            <person name="Jubin C."/>
            <person name="Porcel B.M."/>
            <person name="Segurens B."/>
            <person name="Daubin V."/>
            <person name="Anthouard V."/>
            <person name="Aiach N."/>
            <person name="Arnaiz O."/>
            <person name="Billaut A."/>
            <person name="Beisson J."/>
            <person name="Blanc I."/>
            <person name="Bouhouche K."/>
            <person name="Camara F."/>
            <person name="Duharcourt S."/>
            <person name="Guigo R."/>
            <person name="Gogendeau D."/>
            <person name="Katinka M."/>
            <person name="Keller A.-M."/>
            <person name="Kissmehl R."/>
            <person name="Klotz C."/>
            <person name="Koll F."/>
            <person name="Le Moue A."/>
            <person name="Lepere C."/>
            <person name="Malinsky S."/>
            <person name="Nowacki M."/>
            <person name="Nowak J.K."/>
            <person name="Plattner H."/>
            <person name="Poulain J."/>
            <person name="Ruiz F."/>
            <person name="Serrano V."/>
            <person name="Zagulski M."/>
            <person name="Dessen P."/>
            <person name="Betermier M."/>
            <person name="Weissenbach J."/>
            <person name="Scarpelli C."/>
            <person name="Schachter V."/>
            <person name="Sperling L."/>
            <person name="Meyer E."/>
            <person name="Cohen J."/>
            <person name="Wincker P."/>
        </authorList>
    </citation>
    <scope>NUCLEOTIDE SEQUENCE [LARGE SCALE GENOMIC DNA]</scope>
    <source>
        <strain evidence="1 2">Stock d4-2</strain>
    </source>
</reference>
<dbReference type="RefSeq" id="XP_001455526.1">
    <property type="nucleotide sequence ID" value="XM_001455489.1"/>
</dbReference>
<organism evidence="1 2">
    <name type="scientific">Paramecium tetraurelia</name>
    <dbReference type="NCBI Taxonomy" id="5888"/>
    <lineage>
        <taxon>Eukaryota</taxon>
        <taxon>Sar</taxon>
        <taxon>Alveolata</taxon>
        <taxon>Ciliophora</taxon>
        <taxon>Intramacronucleata</taxon>
        <taxon>Oligohymenophorea</taxon>
        <taxon>Peniculida</taxon>
        <taxon>Parameciidae</taxon>
        <taxon>Paramecium</taxon>
    </lineage>
</organism>
<dbReference type="GO" id="GO:0016787">
    <property type="term" value="F:hydrolase activity"/>
    <property type="evidence" value="ECO:0007669"/>
    <property type="project" value="InterPro"/>
</dbReference>
<dbReference type="Gene3D" id="3.60.20.10">
    <property type="entry name" value="Glutamine Phosphoribosylpyrophosphate, subunit 1, domain 1"/>
    <property type="match status" value="1"/>
</dbReference>
<sequence length="182" mass="22063">MNPLMEKDLKQSMELLKHICYPSNGMVFIIHDNHIGYLATGRLVIKEGHLDDNAYVKKNNKEWIRYVPYKEIPMIIDPEKEYIVVANNKFIPDYELSWNSQPTSRARRLNDLINQNRYRREVYYYKSYKTLIRHLIVNTKNKLMELLYKYDQKHDLSNEISILENWTYMGIRFLRCLIIWII</sequence>
<gene>
    <name evidence="1" type="ORF">GSPATT00003097001</name>
</gene>
<dbReference type="GeneID" id="5041311"/>
<evidence type="ECO:0000313" key="2">
    <source>
        <dbReference type="Proteomes" id="UP000000600"/>
    </source>
</evidence>
<name>A0DYL2_PARTE</name>
<evidence type="ECO:0000313" key="1">
    <source>
        <dbReference type="EMBL" id="CAK88129.1"/>
    </source>
</evidence>
<dbReference type="Proteomes" id="UP000000600">
    <property type="component" value="Unassembled WGS sequence"/>
</dbReference>
<dbReference type="EMBL" id="CT868649">
    <property type="protein sequence ID" value="CAK88129.1"/>
    <property type="molecule type" value="Genomic_DNA"/>
</dbReference>
<dbReference type="Pfam" id="PF01804">
    <property type="entry name" value="Penicil_amidase"/>
    <property type="match status" value="1"/>
</dbReference>
<dbReference type="SUPFAM" id="SSF56235">
    <property type="entry name" value="N-terminal nucleophile aminohydrolases (Ntn hydrolases)"/>
    <property type="match status" value="1"/>
</dbReference>
<keyword evidence="2" id="KW-1185">Reference proteome</keyword>
<dbReference type="HOGENOM" id="CLU_1484749_0_0_1"/>
<dbReference type="InterPro" id="IPR029055">
    <property type="entry name" value="Ntn_hydrolases_N"/>
</dbReference>
<dbReference type="PANTHER" id="PTHR34218:SF4">
    <property type="entry name" value="ACYL-HOMOSERINE LACTONE ACYLASE QUIP"/>
    <property type="match status" value="1"/>
</dbReference>
<protein>
    <submittedName>
        <fullName evidence="1">Uncharacterized protein</fullName>
    </submittedName>
</protein>
<dbReference type="OrthoDB" id="330152at2759"/>
<dbReference type="PANTHER" id="PTHR34218">
    <property type="entry name" value="PEPTIDASE S45 PENICILLIN AMIDASE"/>
    <property type="match status" value="1"/>
</dbReference>
<dbReference type="InterPro" id="IPR002692">
    <property type="entry name" value="S45"/>
</dbReference>
<dbReference type="InParanoid" id="A0DYL2"/>
<dbReference type="AlphaFoldDB" id="A0DYL2"/>
<accession>A0DYL2</accession>
<dbReference type="KEGG" id="ptm:GSPATT00003097001"/>
<dbReference type="GO" id="GO:0017000">
    <property type="term" value="P:antibiotic biosynthetic process"/>
    <property type="evidence" value="ECO:0007669"/>
    <property type="project" value="InterPro"/>
</dbReference>
<proteinExistence type="predicted"/>